<comment type="similarity">
    <text evidence="1">Belongs to the transferase hexapeptide repeat family.</text>
</comment>
<dbReference type="PANTHER" id="PTHR43300:SF7">
    <property type="entry name" value="UDP-N-ACETYLBACILLOSAMINE N-ACETYLTRANSFERASE"/>
    <property type="match status" value="1"/>
</dbReference>
<dbReference type="KEGG" id="mgin:FRZ54_21720"/>
<name>A0A5B8V1M9_9SPHI</name>
<dbReference type="Pfam" id="PF17836">
    <property type="entry name" value="PglD_N"/>
    <property type="match status" value="1"/>
</dbReference>
<evidence type="ECO:0000313" key="5">
    <source>
        <dbReference type="EMBL" id="QEC65078.1"/>
    </source>
</evidence>
<dbReference type="SUPFAM" id="SSF51161">
    <property type="entry name" value="Trimeric LpxA-like enzymes"/>
    <property type="match status" value="1"/>
</dbReference>
<evidence type="ECO:0000259" key="4">
    <source>
        <dbReference type="Pfam" id="PF17836"/>
    </source>
</evidence>
<evidence type="ECO:0000313" key="6">
    <source>
        <dbReference type="Proteomes" id="UP000321479"/>
    </source>
</evidence>
<dbReference type="InterPro" id="IPR050179">
    <property type="entry name" value="Trans_hexapeptide_repeat"/>
</dbReference>
<evidence type="ECO:0000256" key="3">
    <source>
        <dbReference type="PIRSR" id="PIRSR620019-2"/>
    </source>
</evidence>
<dbReference type="GO" id="GO:0016740">
    <property type="term" value="F:transferase activity"/>
    <property type="evidence" value="ECO:0007669"/>
    <property type="project" value="UniProtKB-KW"/>
</dbReference>
<dbReference type="EMBL" id="CP042436">
    <property type="protein sequence ID" value="QEC65078.1"/>
    <property type="molecule type" value="Genomic_DNA"/>
</dbReference>
<dbReference type="OrthoDB" id="9794407at2"/>
<dbReference type="RefSeq" id="WP_147033911.1">
    <property type="nucleotide sequence ID" value="NZ_CP042436.1"/>
</dbReference>
<dbReference type="InterPro" id="IPR011004">
    <property type="entry name" value="Trimer_LpxA-like_sf"/>
</dbReference>
<organism evidence="5 6">
    <name type="scientific">Mucilaginibacter ginsenosidivorans</name>
    <dbReference type="NCBI Taxonomy" id="398053"/>
    <lineage>
        <taxon>Bacteria</taxon>
        <taxon>Pseudomonadati</taxon>
        <taxon>Bacteroidota</taxon>
        <taxon>Sphingobacteriia</taxon>
        <taxon>Sphingobacteriales</taxon>
        <taxon>Sphingobacteriaceae</taxon>
        <taxon>Mucilaginibacter</taxon>
    </lineage>
</organism>
<accession>A0A5B8V1M9</accession>
<dbReference type="Gene3D" id="3.40.50.20">
    <property type="match status" value="1"/>
</dbReference>
<dbReference type="InterPro" id="IPR020019">
    <property type="entry name" value="AcTrfase_PglD-like"/>
</dbReference>
<proteinExistence type="inferred from homology"/>
<dbReference type="Proteomes" id="UP000321479">
    <property type="component" value="Chromosome"/>
</dbReference>
<dbReference type="CDD" id="cd03360">
    <property type="entry name" value="LbH_AT_putative"/>
    <property type="match status" value="1"/>
</dbReference>
<protein>
    <submittedName>
        <fullName evidence="5">Serine acetyltransferase</fullName>
    </submittedName>
</protein>
<feature type="active site" description="Proton acceptor" evidence="2">
    <location>
        <position position="142"/>
    </location>
</feature>
<dbReference type="Gene3D" id="2.160.10.10">
    <property type="entry name" value="Hexapeptide repeat proteins"/>
    <property type="match status" value="1"/>
</dbReference>
<sequence>MKDIAIFGAGGFGREVYLLIQKLNEAKKQWNLLGFFDDNPSVSFGTSRIPLNYLGSLKELNEYNRPLDVVIALGNPLSISKVTTRLTNNNLSYPNIIADDSIIYDKNLIIGKGNIITSGCIFTDNISIGNFNVFNLKTSVGHDVKMGDCNVFNPNSAISGNVTIGNNNFFGLNSSIVQDKKVGSNNKVGAATLIIKNINDNEFYFGVPGYKSTL</sequence>
<dbReference type="InterPro" id="IPR041561">
    <property type="entry name" value="PglD_N"/>
</dbReference>
<feature type="site" description="Increases basicity of active site His" evidence="2">
    <location>
        <position position="143"/>
    </location>
</feature>
<gene>
    <name evidence="5" type="ORF">FRZ54_21720</name>
</gene>
<dbReference type="PANTHER" id="PTHR43300">
    <property type="entry name" value="ACETYLTRANSFERASE"/>
    <property type="match status" value="1"/>
</dbReference>
<feature type="binding site" evidence="3">
    <location>
        <position position="74"/>
    </location>
    <ligand>
        <name>substrate</name>
    </ligand>
</feature>
<evidence type="ECO:0000256" key="1">
    <source>
        <dbReference type="ARBA" id="ARBA00007274"/>
    </source>
</evidence>
<reference evidence="5 6" key="1">
    <citation type="journal article" date="2017" name="Curr. Microbiol.">
        <title>Mucilaginibacter ginsenosidivorans sp. nov., Isolated from Soil of Ginseng Field.</title>
        <authorList>
            <person name="Kim M.M."/>
            <person name="Siddiqi M.Z."/>
            <person name="Im W.T."/>
        </authorList>
    </citation>
    <scope>NUCLEOTIDE SEQUENCE [LARGE SCALE GENOMIC DNA]</scope>
    <source>
        <strain evidence="5 6">Gsoil 3017</strain>
    </source>
</reference>
<feature type="domain" description="PglD N-terminal" evidence="4">
    <location>
        <begin position="3"/>
        <end position="78"/>
    </location>
</feature>
<dbReference type="AlphaFoldDB" id="A0A5B8V1M9"/>
<keyword evidence="6" id="KW-1185">Reference proteome</keyword>
<evidence type="ECO:0000256" key="2">
    <source>
        <dbReference type="PIRSR" id="PIRSR620019-1"/>
    </source>
</evidence>
<keyword evidence="5" id="KW-0808">Transferase</keyword>